<dbReference type="RefSeq" id="WP_114744009.1">
    <property type="nucleotide sequence ID" value="NZ_QQAY01000001.1"/>
</dbReference>
<keyword evidence="2" id="KW-1185">Reference proteome</keyword>
<dbReference type="Pfam" id="PF10949">
    <property type="entry name" value="DUF2777"/>
    <property type="match status" value="1"/>
</dbReference>
<comment type="caution">
    <text evidence="1">The sequence shown here is derived from an EMBL/GenBank/DDBJ whole genome shotgun (WGS) entry which is preliminary data.</text>
</comment>
<sequence>MKHKNRSQLLDRQTRAFTTGTVELINDQWIFFDEETDEASMLEYYIDQEIEVLRFNSWEKGQLLEEGQINLPYGIVALENSASIRIKKNLVFSLEMLLDDLNDDAFIQFITSLNTAHFSIYDCIYCHNHLSFLQKSGRREGVNFLMFDNMDGICAVQHHFRYNEKNQDRFEFTLNTGKRFIIEKLP</sequence>
<dbReference type="OrthoDB" id="2923064at2"/>
<reference evidence="1 2" key="1">
    <citation type="submission" date="2018-07" db="EMBL/GenBank/DDBJ databases">
        <title>Genomic Encyclopedia of Type Strains, Phase IV (KMG-IV): sequencing the most valuable type-strain genomes for metagenomic binning, comparative biology and taxonomic classification.</title>
        <authorList>
            <person name="Goeker M."/>
        </authorList>
    </citation>
    <scope>NUCLEOTIDE SEQUENCE [LARGE SCALE GENOMIC DNA]</scope>
    <source>
        <strain evidence="1 2">DSM 25281</strain>
    </source>
</reference>
<name>A0A370GVV9_9BACI</name>
<evidence type="ECO:0000313" key="1">
    <source>
        <dbReference type="EMBL" id="RDI47808.1"/>
    </source>
</evidence>
<evidence type="ECO:0000313" key="2">
    <source>
        <dbReference type="Proteomes" id="UP000255326"/>
    </source>
</evidence>
<accession>A0A370GVV9</accession>
<dbReference type="EMBL" id="QQAY01000001">
    <property type="protein sequence ID" value="RDI47808.1"/>
    <property type="molecule type" value="Genomic_DNA"/>
</dbReference>
<dbReference type="Proteomes" id="UP000255326">
    <property type="component" value="Unassembled WGS sequence"/>
</dbReference>
<proteinExistence type="predicted"/>
<dbReference type="AlphaFoldDB" id="A0A370GVV9"/>
<dbReference type="InterPro" id="IPR024488">
    <property type="entry name" value="DUF2777"/>
</dbReference>
<organism evidence="1 2">
    <name type="scientific">Falsibacillus pallidus</name>
    <dbReference type="NCBI Taxonomy" id="493781"/>
    <lineage>
        <taxon>Bacteria</taxon>
        <taxon>Bacillati</taxon>
        <taxon>Bacillota</taxon>
        <taxon>Bacilli</taxon>
        <taxon>Bacillales</taxon>
        <taxon>Bacillaceae</taxon>
        <taxon>Falsibacillus</taxon>
    </lineage>
</organism>
<protein>
    <submittedName>
        <fullName evidence="1">Uncharacterized protein DUF2777</fullName>
    </submittedName>
</protein>
<gene>
    <name evidence="1" type="ORF">DFR59_101473</name>
</gene>